<keyword evidence="2" id="KW-0804">Transcription</keyword>
<dbReference type="OrthoDB" id="1767844at2"/>
<name>A0A0R1H0T3_9LACO</name>
<dbReference type="GO" id="GO:0003700">
    <property type="term" value="F:DNA-binding transcription factor activity"/>
    <property type="evidence" value="ECO:0007669"/>
    <property type="project" value="InterPro"/>
</dbReference>
<dbReference type="STRING" id="1423726.FC07_GL001570"/>
<proteinExistence type="predicted"/>
<dbReference type="RefSeq" id="WP_057903909.1">
    <property type="nucleotide sequence ID" value="NZ_AZDA01000024.1"/>
</dbReference>
<dbReference type="EMBL" id="AZDA01000024">
    <property type="protein sequence ID" value="KRK40080.1"/>
    <property type="molecule type" value="Genomic_DNA"/>
</dbReference>
<dbReference type="SUPFAM" id="SSF88946">
    <property type="entry name" value="Sigma2 domain of RNA polymerase sigma factors"/>
    <property type="match status" value="1"/>
</dbReference>
<organism evidence="3 4">
    <name type="scientific">Loigolactobacillus bifermentans DSM 20003</name>
    <dbReference type="NCBI Taxonomy" id="1423726"/>
    <lineage>
        <taxon>Bacteria</taxon>
        <taxon>Bacillati</taxon>
        <taxon>Bacillota</taxon>
        <taxon>Bacilli</taxon>
        <taxon>Lactobacillales</taxon>
        <taxon>Lactobacillaceae</taxon>
        <taxon>Loigolactobacillus</taxon>
    </lineage>
</organism>
<evidence type="ECO:0000313" key="4">
    <source>
        <dbReference type="Proteomes" id="UP000051461"/>
    </source>
</evidence>
<dbReference type="InterPro" id="IPR013325">
    <property type="entry name" value="RNA_pol_sigma_r2"/>
</dbReference>
<keyword evidence="1" id="KW-0805">Transcription regulation</keyword>
<dbReference type="PATRIC" id="fig|1423726.3.peg.1627"/>
<sequence>MKKTDMASLISAAAAGDSVAIERLCYQYRPVLHHLRQLYWLRLYDDDNWEQEARWACYLAAKEYDTRYHLTFGRFYQTRLKHRIITLLRRQFAVKRRCDQYAVRYRNLENIADRHRSLQQTETMAMATLKADIALYYEQLSKFERQVFYCILHYHSNAEIAQHLACLEDQVYGAASRCRLKMRLYMTL</sequence>
<dbReference type="AlphaFoldDB" id="A0A0R1H0T3"/>
<dbReference type="GO" id="GO:0006352">
    <property type="term" value="P:DNA-templated transcription initiation"/>
    <property type="evidence" value="ECO:0007669"/>
    <property type="project" value="InterPro"/>
</dbReference>
<evidence type="ECO:0000256" key="2">
    <source>
        <dbReference type="ARBA" id="ARBA00023163"/>
    </source>
</evidence>
<dbReference type="InterPro" id="IPR016032">
    <property type="entry name" value="Sig_transdc_resp-reg_C-effctor"/>
</dbReference>
<protein>
    <recommendedName>
        <fullName evidence="5">RNA polymerase sigma-70 region 2 domain-containing protein</fullName>
    </recommendedName>
</protein>
<comment type="caution">
    <text evidence="3">The sequence shown here is derived from an EMBL/GenBank/DDBJ whole genome shotgun (WGS) entry which is preliminary data.</text>
</comment>
<reference evidence="3 4" key="1">
    <citation type="journal article" date="2015" name="Genome Announc.">
        <title>Expanding the biotechnology potential of lactobacilli through comparative genomics of 213 strains and associated genera.</title>
        <authorList>
            <person name="Sun Z."/>
            <person name="Harris H.M."/>
            <person name="McCann A."/>
            <person name="Guo C."/>
            <person name="Argimon S."/>
            <person name="Zhang W."/>
            <person name="Yang X."/>
            <person name="Jeffery I.B."/>
            <person name="Cooney J.C."/>
            <person name="Kagawa T.F."/>
            <person name="Liu W."/>
            <person name="Song Y."/>
            <person name="Salvetti E."/>
            <person name="Wrobel A."/>
            <person name="Rasinkangas P."/>
            <person name="Parkhill J."/>
            <person name="Rea M.C."/>
            <person name="O'Sullivan O."/>
            <person name="Ritari J."/>
            <person name="Douillard F.P."/>
            <person name="Paul Ross R."/>
            <person name="Yang R."/>
            <person name="Briner A.E."/>
            <person name="Felis G.E."/>
            <person name="de Vos W.M."/>
            <person name="Barrangou R."/>
            <person name="Klaenhammer T.R."/>
            <person name="Caufield P.W."/>
            <person name="Cui Y."/>
            <person name="Zhang H."/>
            <person name="O'Toole P.W."/>
        </authorList>
    </citation>
    <scope>NUCLEOTIDE SEQUENCE [LARGE SCALE GENOMIC DNA]</scope>
    <source>
        <strain evidence="3 4">DSM 20003</strain>
    </source>
</reference>
<evidence type="ECO:0000256" key="1">
    <source>
        <dbReference type="ARBA" id="ARBA00023015"/>
    </source>
</evidence>
<dbReference type="SUPFAM" id="SSF46894">
    <property type="entry name" value="C-terminal effector domain of the bipartite response regulators"/>
    <property type="match status" value="1"/>
</dbReference>
<accession>A0A0R1H0T3</accession>
<evidence type="ECO:0000313" key="3">
    <source>
        <dbReference type="EMBL" id="KRK40080.1"/>
    </source>
</evidence>
<evidence type="ECO:0008006" key="5">
    <source>
        <dbReference type="Google" id="ProtNLM"/>
    </source>
</evidence>
<dbReference type="GO" id="GO:0003677">
    <property type="term" value="F:DNA binding"/>
    <property type="evidence" value="ECO:0007669"/>
    <property type="project" value="InterPro"/>
</dbReference>
<keyword evidence="4" id="KW-1185">Reference proteome</keyword>
<gene>
    <name evidence="3" type="ORF">FC07_GL001570</name>
</gene>
<dbReference type="Proteomes" id="UP000051461">
    <property type="component" value="Unassembled WGS sequence"/>
</dbReference>